<dbReference type="AlphaFoldDB" id="A0A559KJQ8"/>
<dbReference type="NCBIfam" id="TIGR01049">
    <property type="entry name" value="rpsJ_bact"/>
    <property type="match status" value="1"/>
</dbReference>
<evidence type="ECO:0000256" key="3">
    <source>
        <dbReference type="ARBA" id="ARBA00023274"/>
    </source>
</evidence>
<comment type="similarity">
    <text evidence="1 4">Belongs to the universal ribosomal protein uS10 family.</text>
</comment>
<dbReference type="PANTHER" id="PTHR11700">
    <property type="entry name" value="30S RIBOSOMAL PROTEIN S10 FAMILY MEMBER"/>
    <property type="match status" value="1"/>
</dbReference>
<evidence type="ECO:0000256" key="2">
    <source>
        <dbReference type="ARBA" id="ARBA00022980"/>
    </source>
</evidence>
<dbReference type="GO" id="GO:0005840">
    <property type="term" value="C:ribosome"/>
    <property type="evidence" value="ECO:0007669"/>
    <property type="project" value="UniProtKB-KW"/>
</dbReference>
<dbReference type="InterPro" id="IPR018268">
    <property type="entry name" value="Ribosomal_uS10_CS"/>
</dbReference>
<evidence type="ECO:0000256" key="4">
    <source>
        <dbReference type="HAMAP-Rule" id="MF_00508"/>
    </source>
</evidence>
<dbReference type="Gene3D" id="3.30.70.600">
    <property type="entry name" value="Ribosomal protein S10 domain"/>
    <property type="match status" value="1"/>
</dbReference>
<dbReference type="RefSeq" id="WP_144658284.1">
    <property type="nucleotide sequence ID" value="NZ_VIAE01000002.1"/>
</dbReference>
<keyword evidence="3 4" id="KW-0687">Ribonucleoprotein</keyword>
<dbReference type="NCBIfam" id="NF001861">
    <property type="entry name" value="PRK00596.1"/>
    <property type="match status" value="1"/>
</dbReference>
<dbReference type="InterPro" id="IPR036838">
    <property type="entry name" value="Ribosomal_uS10_dom_sf"/>
</dbReference>
<comment type="function">
    <text evidence="4">Involved in the binding of tRNA to the ribosomes.</text>
</comment>
<dbReference type="GO" id="GO:0000049">
    <property type="term" value="F:tRNA binding"/>
    <property type="evidence" value="ECO:0007669"/>
    <property type="project" value="UniProtKB-UniRule"/>
</dbReference>
<evidence type="ECO:0000313" key="7">
    <source>
        <dbReference type="Proteomes" id="UP000320078"/>
    </source>
</evidence>
<feature type="domain" description="Small ribosomal subunit protein uS10" evidence="5">
    <location>
        <begin position="9"/>
        <end position="103"/>
    </location>
</feature>
<organism evidence="6 7">
    <name type="scientific">Candidatus Phytoplasma pini</name>
    <dbReference type="NCBI Taxonomy" id="267362"/>
    <lineage>
        <taxon>Bacteria</taxon>
        <taxon>Bacillati</taxon>
        <taxon>Mycoplasmatota</taxon>
        <taxon>Mollicutes</taxon>
        <taxon>Acholeplasmatales</taxon>
        <taxon>Acholeplasmataceae</taxon>
        <taxon>Candidatus Phytoplasma</taxon>
    </lineage>
</organism>
<dbReference type="GO" id="GO:1990904">
    <property type="term" value="C:ribonucleoprotein complex"/>
    <property type="evidence" value="ECO:0007669"/>
    <property type="project" value="UniProtKB-KW"/>
</dbReference>
<keyword evidence="7" id="KW-1185">Reference proteome</keyword>
<comment type="caution">
    <text evidence="6">The sequence shown here is derived from an EMBL/GenBank/DDBJ whole genome shotgun (WGS) entry which is preliminary data.</text>
</comment>
<reference evidence="6 7" key="1">
    <citation type="submission" date="2019-06" db="EMBL/GenBank/DDBJ databases">
        <title>Draft Genome Sequence of Candidatus Phytoplasma pini-Related Strain MDPP: A Resource for Comparative Genomics of Gymnosperm-infecting Phytoplasmas.</title>
        <authorList>
            <person name="Cai W."/>
            <person name="Costanzo S."/>
            <person name="Shao J."/>
            <person name="Zhao Y."/>
            <person name="Davis R."/>
        </authorList>
    </citation>
    <scope>NUCLEOTIDE SEQUENCE [LARGE SCALE GENOMIC DNA]</scope>
    <source>
        <strain evidence="6 7">MDPP</strain>
    </source>
</reference>
<sequence length="108" mass="12193">MAKEQEMFDIILKTYDHRLIDQAAKKIISSVVKTGVQTKGPISLPTKKEVFTVLRSPFVNKDSQEQFGRFTHKCLIRIINPSAQTIDVLTNIVLPSAIDIVLKNASRR</sequence>
<dbReference type="PRINTS" id="PR00971">
    <property type="entry name" value="RIBOSOMALS10"/>
</dbReference>
<gene>
    <name evidence="4 6" type="primary">rpsJ</name>
    <name evidence="6" type="ORF">MDPP_00133</name>
</gene>
<evidence type="ECO:0000259" key="5">
    <source>
        <dbReference type="SMART" id="SM01403"/>
    </source>
</evidence>
<name>A0A559KJQ8_9MOLU</name>
<comment type="subunit">
    <text evidence="4">Part of the 30S ribosomal subunit.</text>
</comment>
<protein>
    <recommendedName>
        <fullName evidence="4">Small ribosomal subunit protein uS10</fullName>
    </recommendedName>
</protein>
<dbReference type="SUPFAM" id="SSF54999">
    <property type="entry name" value="Ribosomal protein S10"/>
    <property type="match status" value="1"/>
</dbReference>
<evidence type="ECO:0000313" key="6">
    <source>
        <dbReference type="EMBL" id="TVY12360.1"/>
    </source>
</evidence>
<dbReference type="FunFam" id="3.30.70.600:FF:000003">
    <property type="entry name" value="30S ribosomal protein S10"/>
    <property type="match status" value="1"/>
</dbReference>
<dbReference type="OrthoDB" id="9804464at2"/>
<dbReference type="PROSITE" id="PS00361">
    <property type="entry name" value="RIBOSOMAL_S10"/>
    <property type="match status" value="1"/>
</dbReference>
<dbReference type="Pfam" id="PF00338">
    <property type="entry name" value="Ribosomal_S10"/>
    <property type="match status" value="1"/>
</dbReference>
<dbReference type="EMBL" id="VIAE01000002">
    <property type="protein sequence ID" value="TVY12360.1"/>
    <property type="molecule type" value="Genomic_DNA"/>
</dbReference>
<dbReference type="Proteomes" id="UP000320078">
    <property type="component" value="Unassembled WGS sequence"/>
</dbReference>
<dbReference type="InterPro" id="IPR001848">
    <property type="entry name" value="Ribosomal_uS10"/>
</dbReference>
<dbReference type="GO" id="GO:0003735">
    <property type="term" value="F:structural constituent of ribosome"/>
    <property type="evidence" value="ECO:0007669"/>
    <property type="project" value="InterPro"/>
</dbReference>
<dbReference type="GO" id="GO:0006412">
    <property type="term" value="P:translation"/>
    <property type="evidence" value="ECO:0007669"/>
    <property type="project" value="UniProtKB-UniRule"/>
</dbReference>
<dbReference type="InterPro" id="IPR027486">
    <property type="entry name" value="Ribosomal_uS10_dom"/>
</dbReference>
<dbReference type="HAMAP" id="MF_00508">
    <property type="entry name" value="Ribosomal_uS10"/>
    <property type="match status" value="1"/>
</dbReference>
<evidence type="ECO:0000256" key="1">
    <source>
        <dbReference type="ARBA" id="ARBA00007102"/>
    </source>
</evidence>
<keyword evidence="2 4" id="KW-0689">Ribosomal protein</keyword>
<dbReference type="SMART" id="SM01403">
    <property type="entry name" value="Ribosomal_S10"/>
    <property type="match status" value="1"/>
</dbReference>
<proteinExistence type="inferred from homology"/>
<accession>A0A559KJQ8</accession>